<dbReference type="AlphaFoldDB" id="A0AAE8SS77"/>
<name>A0AAE8SS77_9PEZI</name>
<evidence type="ECO:0000256" key="2">
    <source>
        <dbReference type="ARBA" id="ARBA00009525"/>
    </source>
</evidence>
<evidence type="ECO:0000256" key="4">
    <source>
        <dbReference type="ARBA" id="ARBA00023204"/>
    </source>
</evidence>
<dbReference type="Gene3D" id="3.90.260.10">
    <property type="entry name" value="Transglutaminase-like"/>
    <property type="match status" value="1"/>
</dbReference>
<sequence length="827" mass="93206">MAERRTTRSRARTAEAGDTDTQIPRDIYAEMLAEAGVVRSEEVERAPKRRRARRSQDGSNRIEASATRREAAVAKAFQMDHEDEEEGVEFEDVEIPKPTIQTVYMESDEEEDSEDDDGGLVFEDIDFNVPTPDEKAPNDPEKTMELNLSAQKAAMTPTRGRAGAKKKPLSKDEKALRVQVHKEHLLCLLYHCTMRNRWCNDAKVQKCLKSLLTQRMANYLNPSRNLSQFGQTEALKNGLQEVGRMFRLKYQITERGLRRALWAEDVEDLSKYEPPPDLETCLDKADFLEAARTLRGSRDVGAQLYCALLRAAGMQARLVCSLQPLPFLAGGPTLPKPREPRTPAKKPTVSVSKLETTKDKGPEEGPSSASPRRRPAFQTIPSHFRRPVPKPQGSKQSHSAPRQIKESAFPIYWVEVLDVAHQKWQPADPLVTNTSWRTRVFEPPLADRENSMAYVIALGADGTVRDVTRRYTKAYTAKTRRLRVESADDRGDEWWRAALRRYTRRGYPTDLEQIEDNELAAALAREPIPKSIADFKGHPLYVLERHLRRNEVLLEGAKDVGTVGAGPRAALERVYLRRSVRVARSRDKWYRMGRTVRFNEIPVKWLPPRRRGADEDEDGESARQDEVGTPLFLEEQTEVFRHPPVVDGVVPRNKFGNLDLYVPSMVPEGGAYVDDELAARAAFILGISYVPALTGFHFKGRHGTAVLRGVVIPAEAEEGVRSVIAGLRDVEAEMAEERRRRECLRVWRRLLMGLRIRAQIWAGVDEGAEATDADADGGESGKGKGKEVEMEREEDFERAVEEAASDVSEEYVIEEDDGFGGGGFLVE</sequence>
<dbReference type="EMBL" id="ONZQ02000002">
    <property type="protein sequence ID" value="SPN99013.1"/>
    <property type="molecule type" value="Genomic_DNA"/>
</dbReference>
<dbReference type="GO" id="GO:0000111">
    <property type="term" value="C:nucleotide-excision repair factor 2 complex"/>
    <property type="evidence" value="ECO:0007669"/>
    <property type="project" value="TreeGrafter"/>
</dbReference>
<feature type="region of interest" description="Disordered" evidence="6">
    <location>
        <begin position="38"/>
        <end position="98"/>
    </location>
</feature>
<dbReference type="GO" id="GO:0003684">
    <property type="term" value="F:damaged DNA binding"/>
    <property type="evidence" value="ECO:0007669"/>
    <property type="project" value="InterPro"/>
</dbReference>
<dbReference type="Gene3D" id="2.20.20.110">
    <property type="entry name" value="Rad4, beta-hairpin domain BHD1"/>
    <property type="match status" value="1"/>
</dbReference>
<dbReference type="SMART" id="SM01030">
    <property type="entry name" value="BHD_1"/>
    <property type="match status" value="1"/>
</dbReference>
<feature type="domain" description="Rad4 beta-hairpin" evidence="8">
    <location>
        <begin position="583"/>
        <end position="643"/>
    </location>
</feature>
<keyword evidence="4" id="KW-0234">DNA repair</keyword>
<keyword evidence="11" id="KW-1185">Reference proteome</keyword>
<dbReference type="PANTHER" id="PTHR12135">
    <property type="entry name" value="DNA REPAIR PROTEIN XP-C / RAD4"/>
    <property type="match status" value="1"/>
</dbReference>
<evidence type="ECO:0000259" key="7">
    <source>
        <dbReference type="SMART" id="SM01030"/>
    </source>
</evidence>
<organism evidence="10 11">
    <name type="scientific">Cephalotrichum gorgonifer</name>
    <dbReference type="NCBI Taxonomy" id="2041049"/>
    <lineage>
        <taxon>Eukaryota</taxon>
        <taxon>Fungi</taxon>
        <taxon>Dikarya</taxon>
        <taxon>Ascomycota</taxon>
        <taxon>Pezizomycotina</taxon>
        <taxon>Sordariomycetes</taxon>
        <taxon>Hypocreomycetidae</taxon>
        <taxon>Microascales</taxon>
        <taxon>Microascaceae</taxon>
        <taxon>Cephalotrichum</taxon>
    </lineage>
</organism>
<feature type="region of interest" description="Disordered" evidence="6">
    <location>
        <begin position="768"/>
        <end position="827"/>
    </location>
</feature>
<dbReference type="SMART" id="SM01032">
    <property type="entry name" value="BHD_3"/>
    <property type="match status" value="1"/>
</dbReference>
<keyword evidence="3" id="KW-0227">DNA damage</keyword>
<protein>
    <submittedName>
        <fullName evidence="10">Related to xeroderma pigmentosum group C complementing factor</fullName>
    </submittedName>
</protein>
<dbReference type="Pfam" id="PF03835">
    <property type="entry name" value="Rad4"/>
    <property type="match status" value="1"/>
</dbReference>
<keyword evidence="5" id="KW-0539">Nucleus</keyword>
<dbReference type="Proteomes" id="UP001187682">
    <property type="component" value="Unassembled WGS sequence"/>
</dbReference>
<dbReference type="Pfam" id="PF10405">
    <property type="entry name" value="BHD_3"/>
    <property type="match status" value="1"/>
</dbReference>
<comment type="caution">
    <text evidence="10">The sequence shown here is derived from an EMBL/GenBank/DDBJ whole genome shotgun (WGS) entry which is preliminary data.</text>
</comment>
<dbReference type="InterPro" id="IPR018326">
    <property type="entry name" value="Rad4_beta-hairpin_dom1"/>
</dbReference>
<evidence type="ECO:0000256" key="3">
    <source>
        <dbReference type="ARBA" id="ARBA00022763"/>
    </source>
</evidence>
<feature type="compositionally biased region" description="Basic and acidic residues" evidence="6">
    <location>
        <begin position="779"/>
        <end position="801"/>
    </location>
</feature>
<dbReference type="GO" id="GO:0003697">
    <property type="term" value="F:single-stranded DNA binding"/>
    <property type="evidence" value="ECO:0007669"/>
    <property type="project" value="TreeGrafter"/>
</dbReference>
<evidence type="ECO:0000256" key="6">
    <source>
        <dbReference type="SAM" id="MobiDB-lite"/>
    </source>
</evidence>
<dbReference type="GO" id="GO:0005737">
    <property type="term" value="C:cytoplasm"/>
    <property type="evidence" value="ECO:0007669"/>
    <property type="project" value="TreeGrafter"/>
</dbReference>
<evidence type="ECO:0000256" key="1">
    <source>
        <dbReference type="ARBA" id="ARBA00004123"/>
    </source>
</evidence>
<accession>A0AAE8SS77</accession>
<feature type="compositionally biased region" description="Acidic residues" evidence="6">
    <location>
        <begin position="768"/>
        <end position="777"/>
    </location>
</feature>
<dbReference type="InterPro" id="IPR018327">
    <property type="entry name" value="BHD_2"/>
</dbReference>
<evidence type="ECO:0000313" key="10">
    <source>
        <dbReference type="EMBL" id="SPN99013.1"/>
    </source>
</evidence>
<dbReference type="GO" id="GO:0006289">
    <property type="term" value="P:nucleotide-excision repair"/>
    <property type="evidence" value="ECO:0007669"/>
    <property type="project" value="InterPro"/>
</dbReference>
<feature type="region of interest" description="Disordered" evidence="6">
    <location>
        <begin position="329"/>
        <end position="402"/>
    </location>
</feature>
<evidence type="ECO:0000259" key="8">
    <source>
        <dbReference type="SMART" id="SM01031"/>
    </source>
</evidence>
<dbReference type="GO" id="GO:0006298">
    <property type="term" value="P:mismatch repair"/>
    <property type="evidence" value="ECO:0007669"/>
    <property type="project" value="TreeGrafter"/>
</dbReference>
<gene>
    <name evidence="10" type="ORF">DNG_02052</name>
</gene>
<evidence type="ECO:0000256" key="5">
    <source>
        <dbReference type="ARBA" id="ARBA00023242"/>
    </source>
</evidence>
<feature type="domain" description="Rad4 beta-hairpin" evidence="9">
    <location>
        <begin position="650"/>
        <end position="724"/>
    </location>
</feature>
<dbReference type="InterPro" id="IPR042488">
    <property type="entry name" value="Rad4_BHD3_sf"/>
</dbReference>
<reference evidence="10" key="1">
    <citation type="submission" date="2018-03" db="EMBL/GenBank/DDBJ databases">
        <authorList>
            <person name="Guldener U."/>
        </authorList>
    </citation>
    <scope>NUCLEOTIDE SEQUENCE</scope>
</reference>
<dbReference type="SUPFAM" id="SSF54001">
    <property type="entry name" value="Cysteine proteinases"/>
    <property type="match status" value="1"/>
</dbReference>
<comment type="subcellular location">
    <subcellularLocation>
        <location evidence="1">Nucleus</location>
    </subcellularLocation>
</comment>
<dbReference type="GO" id="GO:0071942">
    <property type="term" value="C:XPC complex"/>
    <property type="evidence" value="ECO:0007669"/>
    <property type="project" value="TreeGrafter"/>
</dbReference>
<feature type="compositionally biased region" description="Acidic residues" evidence="6">
    <location>
        <begin position="803"/>
        <end position="818"/>
    </location>
</feature>
<dbReference type="InterPro" id="IPR004583">
    <property type="entry name" value="DNA_repair_Rad4"/>
</dbReference>
<dbReference type="InterPro" id="IPR038765">
    <property type="entry name" value="Papain-like_cys_pep_sf"/>
</dbReference>
<dbReference type="InterPro" id="IPR036985">
    <property type="entry name" value="Transglutaminase-like_sf"/>
</dbReference>
<evidence type="ECO:0000313" key="11">
    <source>
        <dbReference type="Proteomes" id="UP001187682"/>
    </source>
</evidence>
<dbReference type="InterPro" id="IPR018325">
    <property type="entry name" value="Rad4/PNGase_transGLS-fold"/>
</dbReference>
<dbReference type="SMART" id="SM01031">
    <property type="entry name" value="BHD_2"/>
    <property type="match status" value="1"/>
</dbReference>
<evidence type="ECO:0000259" key="9">
    <source>
        <dbReference type="SMART" id="SM01032"/>
    </source>
</evidence>
<feature type="compositionally biased region" description="Acidic residues" evidence="6">
    <location>
        <begin position="81"/>
        <end position="93"/>
    </location>
</feature>
<dbReference type="Pfam" id="PF10403">
    <property type="entry name" value="BHD_1"/>
    <property type="match status" value="1"/>
</dbReference>
<dbReference type="Gene3D" id="3.30.70.2460">
    <property type="entry name" value="Rad4, beta-hairpin domain BHD3"/>
    <property type="match status" value="1"/>
</dbReference>
<comment type="similarity">
    <text evidence="2">Belongs to the XPC family.</text>
</comment>
<dbReference type="InterPro" id="IPR018328">
    <property type="entry name" value="Rad4_beta-hairpin_dom3"/>
</dbReference>
<dbReference type="PANTHER" id="PTHR12135:SF0">
    <property type="entry name" value="DNA REPAIR PROTEIN COMPLEMENTING XP-C CELLS"/>
    <property type="match status" value="1"/>
</dbReference>
<feature type="region of interest" description="Disordered" evidence="6">
    <location>
        <begin position="1"/>
        <end position="25"/>
    </location>
</feature>
<proteinExistence type="inferred from homology"/>
<dbReference type="Pfam" id="PF10404">
    <property type="entry name" value="BHD_2"/>
    <property type="match status" value="1"/>
</dbReference>
<feature type="domain" description="Rad4 beta-hairpin" evidence="7">
    <location>
        <begin position="524"/>
        <end position="581"/>
    </location>
</feature>